<dbReference type="SUPFAM" id="SSF48208">
    <property type="entry name" value="Six-hairpin glycosidases"/>
    <property type="match status" value="1"/>
</dbReference>
<organism evidence="2 3">
    <name type="scientific">Cohnella fermenti</name>
    <dbReference type="NCBI Taxonomy" id="2565925"/>
    <lineage>
        <taxon>Bacteria</taxon>
        <taxon>Bacillati</taxon>
        <taxon>Bacillota</taxon>
        <taxon>Bacilli</taxon>
        <taxon>Bacillales</taxon>
        <taxon>Paenibacillaceae</taxon>
        <taxon>Cohnella</taxon>
    </lineage>
</organism>
<dbReference type="PANTHER" id="PTHR34987:SF4">
    <property type="entry name" value="ALPHA-L-RHAMNOSIDASE C-TERMINAL DOMAIN-CONTAINING PROTEIN"/>
    <property type="match status" value="1"/>
</dbReference>
<protein>
    <recommendedName>
        <fullName evidence="1">Alpha-L-rhamnosidase six-hairpin glycosidase domain-containing protein</fullName>
    </recommendedName>
</protein>
<dbReference type="InterPro" id="IPR008928">
    <property type="entry name" value="6-hairpin_glycosidase_sf"/>
</dbReference>
<keyword evidence="3" id="KW-1185">Reference proteome</keyword>
<dbReference type="InterPro" id="IPR012341">
    <property type="entry name" value="6hp_glycosidase-like_sf"/>
</dbReference>
<dbReference type="EMBL" id="SSOB01000026">
    <property type="protein sequence ID" value="THF76206.1"/>
    <property type="molecule type" value="Genomic_DNA"/>
</dbReference>
<feature type="domain" description="Alpha-L-rhamnosidase six-hairpin glycosidase" evidence="1">
    <location>
        <begin position="337"/>
        <end position="550"/>
    </location>
</feature>
<dbReference type="RefSeq" id="WP_136371483.1">
    <property type="nucleotide sequence ID" value="NZ_SSOB01000026.1"/>
</dbReference>
<dbReference type="PANTHER" id="PTHR34987">
    <property type="entry name" value="C, PUTATIVE (AFU_ORTHOLOGUE AFUA_3G02880)-RELATED"/>
    <property type="match status" value="1"/>
</dbReference>
<dbReference type="Gene3D" id="2.60.120.260">
    <property type="entry name" value="Galactose-binding domain-like"/>
    <property type="match status" value="2"/>
</dbReference>
<dbReference type="Pfam" id="PF17389">
    <property type="entry name" value="Bac_rhamnosid6H"/>
    <property type="match status" value="1"/>
</dbReference>
<comment type="caution">
    <text evidence="2">The sequence shown here is derived from an EMBL/GenBank/DDBJ whole genome shotgun (WGS) entry which is preliminary data.</text>
</comment>
<evidence type="ECO:0000313" key="2">
    <source>
        <dbReference type="EMBL" id="THF76206.1"/>
    </source>
</evidence>
<dbReference type="InterPro" id="IPR035396">
    <property type="entry name" value="Bac_rhamnosid6H"/>
</dbReference>
<name>A0A4S4BNE8_9BACL</name>
<dbReference type="GO" id="GO:0005975">
    <property type="term" value="P:carbohydrate metabolic process"/>
    <property type="evidence" value="ECO:0007669"/>
    <property type="project" value="InterPro"/>
</dbReference>
<proteinExistence type="predicted"/>
<evidence type="ECO:0000259" key="1">
    <source>
        <dbReference type="Pfam" id="PF17389"/>
    </source>
</evidence>
<dbReference type="Proteomes" id="UP000310636">
    <property type="component" value="Unassembled WGS sequence"/>
</dbReference>
<accession>A0A4S4BNE8</accession>
<dbReference type="AlphaFoldDB" id="A0A4S4BNE8"/>
<dbReference type="OrthoDB" id="9815108at2"/>
<dbReference type="Gene3D" id="1.50.10.10">
    <property type="match status" value="1"/>
</dbReference>
<gene>
    <name evidence="2" type="ORF">E6C55_19440</name>
</gene>
<sequence>MLNAPCLQHPALSREVNVYVLFQGRFRLDQAGRCKIRLFSCGPYRLYMNGEEIGEGPARFTVDHPEYDTYEPMLEAGEQTVSAVVHHYGIDNRMFIPDLPHFLQCEASDDSGSLTVSWRALELDAYRHLGRRVNGQLGWAECCDTNRLPDLSRPLDDAVAAVVEPVVVRHPLGEGTRTLPKQIRDCLQLPVASVVIGQGVYANRFGYEDDDPPVRFLSRDLRPELPADGIWMRFDLGRIGLHRPRIVIEAPRGAIIEAGYAESLTDGRVYPLIPLSASSSCHLDRWVASGGRQTLRTFSPRGFRFMEVHIAFIAAGTAGARIVHADAELRTLYDRPLGSFDSDDALLNRIWELGADTVRACCEDALIDTPTRERGQWIGDAAVIGLEALGVTFGDTSLIRRALEQASACRRADGPAAGLCPGQDTYLTTYSLYWVQSCLREASLTGDRRLLHEGLETAERTIDYFWRHWTPRGIAGLDIWDFLDWGHLVGDGEVNVSLNLVLLNALRDLIDWERELGRGDLAEQRERQAAELQGVICEHYRTEDGLLAKSVPLAGGNAISARKPGYHATVLGLLNGCCDDRDCAVAFVKAHMLRCFPNDAAAPRLAHPGANNDRLITPSFAHFSLQALWEAGEAEFALEQYRTCWGWMLDQGLTTLAEVFDVRWSHCHAWSAAPTWQLSRYALGLLPEPERGANCFRLLLQPGSLERAAGTVPLLGGDAADAVRIAWSRQADGSVRCELTTDRAIRVRLQPSANQQVDSASTMNGEGWDVPAGGKLELNFRF</sequence>
<evidence type="ECO:0000313" key="3">
    <source>
        <dbReference type="Proteomes" id="UP000310636"/>
    </source>
</evidence>
<reference evidence="2 3" key="1">
    <citation type="submission" date="2019-04" db="EMBL/GenBank/DDBJ databases">
        <title>Cohnella sp. nov. isolated from preserved vegetables.</title>
        <authorList>
            <person name="Lin S.-Y."/>
            <person name="Hung M.-H."/>
            <person name="Young C.-C."/>
        </authorList>
    </citation>
    <scope>NUCLEOTIDE SEQUENCE [LARGE SCALE GENOMIC DNA]</scope>
    <source>
        <strain evidence="2 3">CC-MHH1044</strain>
    </source>
</reference>
<dbReference type="Gene3D" id="2.60.420.10">
    <property type="entry name" value="Maltose phosphorylase, domain 3"/>
    <property type="match status" value="1"/>
</dbReference>